<comment type="caution">
    <text evidence="1">The sequence shown here is derived from an EMBL/GenBank/DDBJ whole genome shotgun (WGS) entry which is preliminary data.</text>
</comment>
<feature type="non-terminal residue" evidence="1">
    <location>
        <position position="55"/>
    </location>
</feature>
<reference evidence="1" key="1">
    <citation type="submission" date="2021-06" db="EMBL/GenBank/DDBJ databases">
        <authorList>
            <person name="Kallberg Y."/>
            <person name="Tangrot J."/>
            <person name="Rosling A."/>
        </authorList>
    </citation>
    <scope>NUCLEOTIDE SEQUENCE</scope>
    <source>
        <strain evidence="1">MA461A</strain>
    </source>
</reference>
<protein>
    <submittedName>
        <fullName evidence="1">25173_t:CDS:1</fullName>
    </submittedName>
</protein>
<dbReference type="Proteomes" id="UP000789920">
    <property type="component" value="Unassembled WGS sequence"/>
</dbReference>
<name>A0ACA9RAE0_9GLOM</name>
<dbReference type="EMBL" id="CAJVQC010046749">
    <property type="protein sequence ID" value="CAG8783538.1"/>
    <property type="molecule type" value="Genomic_DNA"/>
</dbReference>
<sequence>IENIKINKESRISEMNDNNAEKSHLSILTPSNIMVLLDWSFILISNTPAKTFVKI</sequence>
<gene>
    <name evidence="1" type="ORF">RPERSI_LOCUS17954</name>
</gene>
<organism evidence="1 2">
    <name type="scientific">Racocetra persica</name>
    <dbReference type="NCBI Taxonomy" id="160502"/>
    <lineage>
        <taxon>Eukaryota</taxon>
        <taxon>Fungi</taxon>
        <taxon>Fungi incertae sedis</taxon>
        <taxon>Mucoromycota</taxon>
        <taxon>Glomeromycotina</taxon>
        <taxon>Glomeromycetes</taxon>
        <taxon>Diversisporales</taxon>
        <taxon>Gigasporaceae</taxon>
        <taxon>Racocetra</taxon>
    </lineage>
</organism>
<evidence type="ECO:0000313" key="1">
    <source>
        <dbReference type="EMBL" id="CAG8783538.1"/>
    </source>
</evidence>
<feature type="non-terminal residue" evidence="1">
    <location>
        <position position="1"/>
    </location>
</feature>
<evidence type="ECO:0000313" key="2">
    <source>
        <dbReference type="Proteomes" id="UP000789920"/>
    </source>
</evidence>
<accession>A0ACA9RAE0</accession>
<proteinExistence type="predicted"/>
<keyword evidence="2" id="KW-1185">Reference proteome</keyword>